<evidence type="ECO:0008006" key="3">
    <source>
        <dbReference type="Google" id="ProtNLM"/>
    </source>
</evidence>
<sequence length="158" mass="18806">MIKYILMKEWCKMNLKAEKFKAYIAENNITNFKVEESINNNEEENARVTFHTYVKVFGQKLPAVIVMDESIYVILRVQVIPDIEYMKNKDEFIRCVNEMNINYKAVKYYLGADNALYLDMYIPNKNDDLDGELVMDLLNAITVHLEKEYPNWMKLLWN</sequence>
<proteinExistence type="predicted"/>
<gene>
    <name evidence="1" type="ORF">LIY65_03195</name>
</gene>
<protein>
    <recommendedName>
        <fullName evidence="3">Bacterial sensory transduction regulator</fullName>
    </recommendedName>
</protein>
<comment type="caution">
    <text evidence="1">The sequence shown here is derived from an EMBL/GenBank/DDBJ whole genome shotgun (WGS) entry which is preliminary data.</text>
</comment>
<evidence type="ECO:0000313" key="2">
    <source>
        <dbReference type="Proteomes" id="UP001198190"/>
    </source>
</evidence>
<reference evidence="1" key="1">
    <citation type="submission" date="2021-10" db="EMBL/GenBank/DDBJ databases">
        <title>Collection of gut derived symbiotic bacterial strains cultured from healthy donors.</title>
        <authorList>
            <person name="Lin H."/>
            <person name="Littmann E."/>
            <person name="Claire K."/>
            <person name="Pamer E."/>
        </authorList>
    </citation>
    <scope>NUCLEOTIDE SEQUENCE</scope>
    <source>
        <strain evidence="1">MSK.7.16</strain>
    </source>
</reference>
<name>A0AAW4U202_9FIRM</name>
<organism evidence="1 2">
    <name type="scientific">Megamonas funiformis</name>
    <dbReference type="NCBI Taxonomy" id="437897"/>
    <lineage>
        <taxon>Bacteria</taxon>
        <taxon>Bacillati</taxon>
        <taxon>Bacillota</taxon>
        <taxon>Negativicutes</taxon>
        <taxon>Selenomonadales</taxon>
        <taxon>Selenomonadaceae</taxon>
        <taxon>Megamonas</taxon>
    </lineage>
</organism>
<dbReference type="AlphaFoldDB" id="A0AAW4U202"/>
<accession>A0AAW4U202</accession>
<evidence type="ECO:0000313" key="1">
    <source>
        <dbReference type="EMBL" id="MCB6827687.1"/>
    </source>
</evidence>
<dbReference type="EMBL" id="JAJCGD010000005">
    <property type="protein sequence ID" value="MCB6827687.1"/>
    <property type="molecule type" value="Genomic_DNA"/>
</dbReference>
<dbReference type="Proteomes" id="UP001198190">
    <property type="component" value="Unassembled WGS sequence"/>
</dbReference>